<dbReference type="Proteomes" id="UP000230066">
    <property type="component" value="Unassembled WGS sequence"/>
</dbReference>
<feature type="region of interest" description="Disordered" evidence="1">
    <location>
        <begin position="38"/>
        <end position="87"/>
    </location>
</feature>
<dbReference type="EMBL" id="JXXN02002151">
    <property type="protein sequence ID" value="THD23433.1"/>
    <property type="molecule type" value="Genomic_DNA"/>
</dbReference>
<comment type="caution">
    <text evidence="2">The sequence shown here is derived from an EMBL/GenBank/DDBJ whole genome shotgun (WGS) entry which is preliminary data.</text>
</comment>
<keyword evidence="3" id="KW-1185">Reference proteome</keyword>
<reference evidence="2" key="1">
    <citation type="submission" date="2019-03" db="EMBL/GenBank/DDBJ databases">
        <title>Improved annotation for the trematode Fasciola hepatica.</title>
        <authorList>
            <person name="Choi Y.-J."/>
            <person name="Martin J."/>
            <person name="Mitreva M."/>
        </authorList>
    </citation>
    <scope>NUCLEOTIDE SEQUENCE [LARGE SCALE GENOMIC DNA]</scope>
</reference>
<feature type="compositionally biased region" description="Polar residues" evidence="1">
    <location>
        <begin position="134"/>
        <end position="144"/>
    </location>
</feature>
<proteinExistence type="predicted"/>
<feature type="region of interest" description="Disordered" evidence="1">
    <location>
        <begin position="187"/>
        <end position="226"/>
    </location>
</feature>
<evidence type="ECO:0000256" key="1">
    <source>
        <dbReference type="SAM" id="MobiDB-lite"/>
    </source>
</evidence>
<feature type="compositionally biased region" description="Basic and acidic residues" evidence="1">
    <location>
        <begin position="73"/>
        <end position="86"/>
    </location>
</feature>
<protein>
    <submittedName>
        <fullName evidence="2">Uncharacterized protein</fullName>
    </submittedName>
</protein>
<sequence>MGGGFEPSANTHNTASLLNEPCVCDLIRPDYSTRRARSCSHSISRSREQHSTKLPAIESTGTKRDANGQPMTKCEKSPWGDVKEGKVQSNETLRFPLICKRWSPTPNAGHIRRQSETDSRGSCPGLVVNSNNTNYDSVSRVSSHISTNSTTTTGTNRINAAGGTGGGGPTPNPLLLPINFTELASGSEKRLRAKMKRLKSNSGDSNKSQRFPTLSTLHPTKPTGSQ</sequence>
<evidence type="ECO:0000313" key="2">
    <source>
        <dbReference type="EMBL" id="THD23433.1"/>
    </source>
</evidence>
<dbReference type="AlphaFoldDB" id="A0A4E0R6K8"/>
<evidence type="ECO:0000313" key="3">
    <source>
        <dbReference type="Proteomes" id="UP000230066"/>
    </source>
</evidence>
<feature type="region of interest" description="Disordered" evidence="1">
    <location>
        <begin position="134"/>
        <end position="170"/>
    </location>
</feature>
<accession>A0A4E0R6K8</accession>
<name>A0A4E0R6K8_FASHE</name>
<organism evidence="2 3">
    <name type="scientific">Fasciola hepatica</name>
    <name type="common">Liver fluke</name>
    <dbReference type="NCBI Taxonomy" id="6192"/>
    <lineage>
        <taxon>Eukaryota</taxon>
        <taxon>Metazoa</taxon>
        <taxon>Spiralia</taxon>
        <taxon>Lophotrochozoa</taxon>
        <taxon>Platyhelminthes</taxon>
        <taxon>Trematoda</taxon>
        <taxon>Digenea</taxon>
        <taxon>Plagiorchiida</taxon>
        <taxon>Echinostomata</taxon>
        <taxon>Echinostomatoidea</taxon>
        <taxon>Fasciolidae</taxon>
        <taxon>Fasciola</taxon>
    </lineage>
</organism>
<feature type="compositionally biased region" description="Polar residues" evidence="1">
    <location>
        <begin position="200"/>
        <end position="226"/>
    </location>
</feature>
<feature type="compositionally biased region" description="Low complexity" evidence="1">
    <location>
        <begin position="145"/>
        <end position="161"/>
    </location>
</feature>
<gene>
    <name evidence="2" type="ORF">D915_005975</name>
</gene>